<proteinExistence type="predicted"/>
<evidence type="ECO:0000313" key="2">
    <source>
        <dbReference type="Proteomes" id="UP000256514"/>
    </source>
</evidence>
<dbReference type="AlphaFoldDB" id="A0A3D8INA5"/>
<sequence length="60" mass="6933">MKAEEIQEGCVEFLRRNGFNAAIINNEVIVDLISDYAEFGISLCKKDVEFFYAQYIEECC</sequence>
<keyword evidence="2" id="KW-1185">Reference proteome</keyword>
<dbReference type="RefSeq" id="WP_115571444.1">
    <property type="nucleotide sequence ID" value="NZ_NXLT01000006.1"/>
</dbReference>
<evidence type="ECO:0000313" key="1">
    <source>
        <dbReference type="EMBL" id="RDU66490.1"/>
    </source>
</evidence>
<gene>
    <name evidence="1" type="ORF">CQA54_07255</name>
</gene>
<comment type="caution">
    <text evidence="1">The sequence shown here is derived from an EMBL/GenBank/DDBJ whole genome shotgun (WGS) entry which is preliminary data.</text>
</comment>
<dbReference type="Proteomes" id="UP000256514">
    <property type="component" value="Unassembled WGS sequence"/>
</dbReference>
<accession>A0A3D8INA5</accession>
<name>A0A3D8INA5_9HELI</name>
<protein>
    <submittedName>
        <fullName evidence="1">Uncharacterized protein</fullName>
    </submittedName>
</protein>
<organism evidence="1 2">
    <name type="scientific">Helicobacter equorum</name>
    <dbReference type="NCBI Taxonomy" id="361872"/>
    <lineage>
        <taxon>Bacteria</taxon>
        <taxon>Pseudomonadati</taxon>
        <taxon>Campylobacterota</taxon>
        <taxon>Epsilonproteobacteria</taxon>
        <taxon>Campylobacterales</taxon>
        <taxon>Helicobacteraceae</taxon>
        <taxon>Helicobacter</taxon>
    </lineage>
</organism>
<reference evidence="1 2" key="1">
    <citation type="submission" date="2018-04" db="EMBL/GenBank/DDBJ databases">
        <title>Novel Campyloabacter and Helicobacter Species and Strains.</title>
        <authorList>
            <person name="Mannion A.J."/>
            <person name="Shen Z."/>
            <person name="Fox J.G."/>
        </authorList>
    </citation>
    <scope>NUCLEOTIDE SEQUENCE [LARGE SCALE GENOMIC DNA]</scope>
    <source>
        <strain evidence="1 2">MIT 12-6600</strain>
    </source>
</reference>
<dbReference type="EMBL" id="NXLT01000006">
    <property type="protein sequence ID" value="RDU66490.1"/>
    <property type="molecule type" value="Genomic_DNA"/>
</dbReference>